<feature type="binding site" evidence="6">
    <location>
        <position position="205"/>
    </location>
    <ligand>
        <name>FMN</name>
        <dbReference type="ChEBI" id="CHEBI:58210"/>
    </ligand>
</feature>
<evidence type="ECO:0000256" key="1">
    <source>
        <dbReference type="ARBA" id="ARBA00022630"/>
    </source>
</evidence>
<keyword evidence="10" id="KW-1185">Reference proteome</keyword>
<comment type="similarity">
    <text evidence="5">Belongs to the NtaA/SnaA/DszA monooxygenase family.</text>
</comment>
<evidence type="ECO:0000256" key="3">
    <source>
        <dbReference type="ARBA" id="ARBA00023002"/>
    </source>
</evidence>
<evidence type="ECO:0000256" key="6">
    <source>
        <dbReference type="PIRSR" id="PIRSR000337-1"/>
    </source>
</evidence>
<dbReference type="Gene3D" id="3.20.20.30">
    <property type="entry name" value="Luciferase-like domain"/>
    <property type="match status" value="1"/>
</dbReference>
<keyword evidence="3" id="KW-0560">Oxidoreductase</keyword>
<proteinExistence type="inferred from homology"/>
<sequence length="382" mass="40398">MTLGLHHTVTGHHPGAWRVSTQTTDAESLEQHTAAARLAEQALVHLLLVSDDPGTPARPASAPSPEHPRLEPTVLLASLAARTEHIGLVGSVPSTSTDPVGLARRLSSLDHVSGGRAGWDLVAARSAGTSEHAWSDTHELVAAVHALWDAWSPDAVVRDRRTGVYVDPSRIDRVDRTVQGHPVRTPLPASRSPQGRPVLAHTVTSEAGGHFAGRHADIAILEAAHLPDGRPAAHDLAERAAAAGRDPAELHVLLRVHTVVAPSLAQAQDVHARLVAAGGEAADEAADENSTETWGRRTQGAASGTARPDLLVGTAHDVADRLTDLFEQGLVDGFLLAPALVPSGLRRLTREVVPILQARGLFRTERDGTTLRDQLAATRRPA</sequence>
<reference evidence="9 10" key="1">
    <citation type="submission" date="2019-07" db="EMBL/GenBank/DDBJ databases">
        <title>Whole genome shotgun sequence of Cellulomonas soli NBRC 109434.</title>
        <authorList>
            <person name="Hosoyama A."/>
            <person name="Uohara A."/>
            <person name="Ohji S."/>
            <person name="Ichikawa N."/>
        </authorList>
    </citation>
    <scope>NUCLEOTIDE SEQUENCE [LARGE SCALE GENOMIC DNA]</scope>
    <source>
        <strain evidence="9 10">NBRC 109434</strain>
    </source>
</reference>
<keyword evidence="2 6" id="KW-0288">FMN</keyword>
<evidence type="ECO:0000259" key="8">
    <source>
        <dbReference type="Pfam" id="PF00296"/>
    </source>
</evidence>
<keyword evidence="4 9" id="KW-0503">Monooxygenase</keyword>
<dbReference type="InterPro" id="IPR036661">
    <property type="entry name" value="Luciferase-like_sf"/>
</dbReference>
<organism evidence="9 10">
    <name type="scientific">Cellulomonas soli</name>
    <dbReference type="NCBI Taxonomy" id="931535"/>
    <lineage>
        <taxon>Bacteria</taxon>
        <taxon>Bacillati</taxon>
        <taxon>Actinomycetota</taxon>
        <taxon>Actinomycetes</taxon>
        <taxon>Micrococcales</taxon>
        <taxon>Cellulomonadaceae</taxon>
        <taxon>Cellulomonas</taxon>
    </lineage>
</organism>
<feature type="domain" description="Luciferase-like" evidence="8">
    <location>
        <begin position="17"/>
        <end position="330"/>
    </location>
</feature>
<accession>A0A512PDL3</accession>
<dbReference type="InterPro" id="IPR016215">
    <property type="entry name" value="NTA_MOA"/>
</dbReference>
<dbReference type="PIRSF" id="PIRSF000337">
    <property type="entry name" value="NTA_MOA"/>
    <property type="match status" value="1"/>
</dbReference>
<dbReference type="InterPro" id="IPR011251">
    <property type="entry name" value="Luciferase-like_dom"/>
</dbReference>
<evidence type="ECO:0000313" key="9">
    <source>
        <dbReference type="EMBL" id="GEP69299.1"/>
    </source>
</evidence>
<feature type="compositionally biased region" description="Acidic residues" evidence="7">
    <location>
        <begin position="281"/>
        <end position="290"/>
    </location>
</feature>
<gene>
    <name evidence="9" type="ORF">CSO01_20140</name>
</gene>
<keyword evidence="1 6" id="KW-0285">Flavoprotein</keyword>
<dbReference type="Pfam" id="PF00296">
    <property type="entry name" value="Bac_luciferase"/>
    <property type="match status" value="1"/>
</dbReference>
<dbReference type="AlphaFoldDB" id="A0A512PDL3"/>
<dbReference type="EMBL" id="BKAL01000006">
    <property type="protein sequence ID" value="GEP69299.1"/>
    <property type="molecule type" value="Genomic_DNA"/>
</dbReference>
<protein>
    <submittedName>
        <fullName evidence="9">Monooxygenase</fullName>
    </submittedName>
</protein>
<dbReference type="Proteomes" id="UP000321798">
    <property type="component" value="Unassembled WGS sequence"/>
</dbReference>
<feature type="binding site" evidence="6">
    <location>
        <position position="51"/>
    </location>
    <ligand>
        <name>FMN</name>
        <dbReference type="ChEBI" id="CHEBI:58210"/>
    </ligand>
</feature>
<dbReference type="InterPro" id="IPR051260">
    <property type="entry name" value="Diverse_substr_monoxygenases"/>
</dbReference>
<dbReference type="GO" id="GO:0016705">
    <property type="term" value="F:oxidoreductase activity, acting on paired donors, with incorporation or reduction of molecular oxygen"/>
    <property type="evidence" value="ECO:0007669"/>
    <property type="project" value="InterPro"/>
</dbReference>
<dbReference type="GO" id="GO:0004497">
    <property type="term" value="F:monooxygenase activity"/>
    <property type="evidence" value="ECO:0007669"/>
    <property type="project" value="UniProtKB-KW"/>
</dbReference>
<evidence type="ECO:0000256" key="4">
    <source>
        <dbReference type="ARBA" id="ARBA00023033"/>
    </source>
</evidence>
<evidence type="ECO:0000256" key="5">
    <source>
        <dbReference type="ARBA" id="ARBA00033748"/>
    </source>
</evidence>
<comment type="caution">
    <text evidence="9">The sequence shown here is derived from an EMBL/GenBank/DDBJ whole genome shotgun (WGS) entry which is preliminary data.</text>
</comment>
<feature type="region of interest" description="Disordered" evidence="7">
    <location>
        <begin position="281"/>
        <end position="305"/>
    </location>
</feature>
<dbReference type="PANTHER" id="PTHR30011:SF16">
    <property type="entry name" value="C2H2 FINGER DOMAIN TRANSCRIPTION FACTOR (EUROFUNG)-RELATED"/>
    <property type="match status" value="1"/>
</dbReference>
<evidence type="ECO:0000256" key="2">
    <source>
        <dbReference type="ARBA" id="ARBA00022643"/>
    </source>
</evidence>
<name>A0A512PDL3_9CELL</name>
<evidence type="ECO:0000313" key="10">
    <source>
        <dbReference type="Proteomes" id="UP000321798"/>
    </source>
</evidence>
<dbReference type="PANTHER" id="PTHR30011">
    <property type="entry name" value="ALKANESULFONATE MONOOXYGENASE-RELATED"/>
    <property type="match status" value="1"/>
</dbReference>
<evidence type="ECO:0000256" key="7">
    <source>
        <dbReference type="SAM" id="MobiDB-lite"/>
    </source>
</evidence>
<dbReference type="SUPFAM" id="SSF51679">
    <property type="entry name" value="Bacterial luciferase-like"/>
    <property type="match status" value="1"/>
</dbReference>